<dbReference type="Gene3D" id="3.90.550.10">
    <property type="entry name" value="Spore Coat Polysaccharide Biosynthesis Protein SpsA, Chain A"/>
    <property type="match status" value="1"/>
</dbReference>
<name>A0ABV7V793_9SPHN</name>
<comment type="caution">
    <text evidence="1">The sequence shown here is derived from an EMBL/GenBank/DDBJ whole genome shotgun (WGS) entry which is preliminary data.</text>
</comment>
<dbReference type="RefSeq" id="WP_191323969.1">
    <property type="nucleotide sequence ID" value="NZ_BMZP01000006.1"/>
</dbReference>
<reference evidence="2" key="1">
    <citation type="journal article" date="2019" name="Int. J. Syst. Evol. Microbiol.">
        <title>The Global Catalogue of Microorganisms (GCM) 10K type strain sequencing project: providing services to taxonomists for standard genome sequencing and annotation.</title>
        <authorList>
            <consortium name="The Broad Institute Genomics Platform"/>
            <consortium name="The Broad Institute Genome Sequencing Center for Infectious Disease"/>
            <person name="Wu L."/>
            <person name="Ma J."/>
        </authorList>
    </citation>
    <scope>NUCLEOTIDE SEQUENCE [LARGE SCALE GENOMIC DNA]</scope>
    <source>
        <strain evidence="2">KCTC 42224</strain>
    </source>
</reference>
<accession>A0ABV7V793</accession>
<sequence length="313" mass="35004">MTTEILAPVQATTGDRVAISIVICTIERSGREERLAEVIRKLQAQEKVDLEIVLVWQGFDPALFPRFDGVTTVITDLCSSADSRNIGADHTRHGLIAFYDDDVYPIEPDQLWRTARMMQERGLDFIASNIRSEGDVQSAAPITQDVIYDFNNMLNNLWEPGLMVKREAFAATRFDPTLGIGCIHGSSEGMDFGYRLLKAGYKGQRVATLFIDHPPLDSNVDVNIERYFFYSLGNGSALLQHGYRYVYVRAIFRASARVVVSLLTGNKPRAKAAFVRVLCLMAGPFLPRRNARLLPRNHIKAPAYVLPPVAEQA</sequence>
<keyword evidence="2" id="KW-1185">Reference proteome</keyword>
<dbReference type="SUPFAM" id="SSF53448">
    <property type="entry name" value="Nucleotide-diphospho-sugar transferases"/>
    <property type="match status" value="1"/>
</dbReference>
<dbReference type="CDD" id="cd00761">
    <property type="entry name" value="Glyco_tranf_GTA_type"/>
    <property type="match status" value="1"/>
</dbReference>
<dbReference type="InterPro" id="IPR029044">
    <property type="entry name" value="Nucleotide-diphossugar_trans"/>
</dbReference>
<protein>
    <submittedName>
        <fullName evidence="1">Glycosyltransferase family 2 protein</fullName>
    </submittedName>
</protein>
<gene>
    <name evidence="1" type="ORF">ACFOOT_17910</name>
</gene>
<dbReference type="EMBL" id="JBHRYE010000041">
    <property type="protein sequence ID" value="MFC3673301.1"/>
    <property type="molecule type" value="Genomic_DNA"/>
</dbReference>
<proteinExistence type="predicted"/>
<evidence type="ECO:0000313" key="1">
    <source>
        <dbReference type="EMBL" id="MFC3673301.1"/>
    </source>
</evidence>
<dbReference type="Proteomes" id="UP001595683">
    <property type="component" value="Unassembled WGS sequence"/>
</dbReference>
<evidence type="ECO:0000313" key="2">
    <source>
        <dbReference type="Proteomes" id="UP001595683"/>
    </source>
</evidence>
<organism evidence="1 2">
    <name type="scientific">Novosphingobium pokkalii</name>
    <dbReference type="NCBI Taxonomy" id="1770194"/>
    <lineage>
        <taxon>Bacteria</taxon>
        <taxon>Pseudomonadati</taxon>
        <taxon>Pseudomonadota</taxon>
        <taxon>Alphaproteobacteria</taxon>
        <taxon>Sphingomonadales</taxon>
        <taxon>Sphingomonadaceae</taxon>
        <taxon>Novosphingobium</taxon>
    </lineage>
</organism>